<protein>
    <recommendedName>
        <fullName evidence="3">Prophage protein</fullName>
    </recommendedName>
</protein>
<gene>
    <name evidence="1" type="ORF">EGX47_07885</name>
</gene>
<evidence type="ECO:0008006" key="3">
    <source>
        <dbReference type="Google" id="ProtNLM"/>
    </source>
</evidence>
<name>A0ABM7AN83_YERPU</name>
<dbReference type="RefSeq" id="WP_123784484.1">
    <property type="nucleotide sequence ID" value="NZ_AP031364.1"/>
</dbReference>
<organism evidence="1 2">
    <name type="scientific">Yersinia pseudotuberculosis</name>
    <dbReference type="NCBI Taxonomy" id="633"/>
    <lineage>
        <taxon>Bacteria</taxon>
        <taxon>Pseudomonadati</taxon>
        <taxon>Pseudomonadota</taxon>
        <taxon>Gammaproteobacteria</taxon>
        <taxon>Enterobacterales</taxon>
        <taxon>Yersiniaceae</taxon>
        <taxon>Yersinia</taxon>
    </lineage>
</organism>
<dbReference type="EMBL" id="CP033713">
    <property type="protein sequence ID" value="AYW94184.1"/>
    <property type="molecule type" value="Genomic_DNA"/>
</dbReference>
<evidence type="ECO:0000313" key="1">
    <source>
        <dbReference type="EMBL" id="AYW94184.1"/>
    </source>
</evidence>
<dbReference type="Proteomes" id="UP000268669">
    <property type="component" value="Chromosome"/>
</dbReference>
<proteinExistence type="predicted"/>
<sequence>MITKNFRLNALANQYSAAVYEHVRQQNGGDFFIVDSGGLALRIEIVGGVSGVRGLVDAYYLEAVKLNYPQWEKLAVQLLTKCLEGDGLTRPGREFWQSMANDIGSTVAGNGGPFNA</sequence>
<accession>A0ABM7AN83</accession>
<reference evidence="1" key="1">
    <citation type="submission" date="2018-11" db="EMBL/GenBank/DDBJ databases">
        <title>FDA dAtabase for Regulatory Grade micrObial Sequences (FDA-ARGOS): Supporting development and validation of Infectious Disease Dx tests.</title>
        <authorList>
            <person name="Bliska J."/>
            <person name="Cleland M.-M."/>
            <person name="Tallon L."/>
            <person name="Sadzewicz L."/>
            <person name="Zhao X."/>
            <person name="Vavikolanu K."/>
            <person name="Mehta A."/>
            <person name="Aluvathingal J."/>
            <person name="Nadendla S."/>
            <person name="Yan Y."/>
            <person name="Sichtig H."/>
        </authorList>
    </citation>
    <scope>NUCLEOTIDE SEQUENCE [LARGE SCALE GENOMIC DNA]</scope>
    <source>
        <strain evidence="1">FDAARGOS_581</strain>
    </source>
</reference>
<keyword evidence="2" id="KW-1185">Reference proteome</keyword>
<evidence type="ECO:0000313" key="2">
    <source>
        <dbReference type="Proteomes" id="UP000268669"/>
    </source>
</evidence>